<name>A0A7S2YNZ1_9STRA</name>
<gene>
    <name evidence="1" type="ORF">APAL1065_LOCUS22984</name>
</gene>
<organism evidence="1">
    <name type="scientific">Entomoneis paludosa</name>
    <dbReference type="NCBI Taxonomy" id="265537"/>
    <lineage>
        <taxon>Eukaryota</taxon>
        <taxon>Sar</taxon>
        <taxon>Stramenopiles</taxon>
        <taxon>Ochrophyta</taxon>
        <taxon>Bacillariophyta</taxon>
        <taxon>Bacillariophyceae</taxon>
        <taxon>Bacillariophycidae</taxon>
        <taxon>Entomoneidaceae</taxon>
        <taxon>Entomoneis</taxon>
    </lineage>
</organism>
<proteinExistence type="predicted"/>
<evidence type="ECO:0000313" key="1">
    <source>
        <dbReference type="EMBL" id="CAD9986938.1"/>
    </source>
</evidence>
<sequence>MTVEFEGLYVVVESFHHGKRVKLPENHHKCAEVTWKIVQLDESNFEFTVKVGNTLTSPVPVRDEPNDDKDETSPNYRLRRIRTGPCTSTLITLDAQLAGVEDFYRSSLDGELHVMEVKLNGQVWLQGPATKIVLKKKAQASS</sequence>
<reference evidence="1" key="1">
    <citation type="submission" date="2021-01" db="EMBL/GenBank/DDBJ databases">
        <authorList>
            <person name="Corre E."/>
            <person name="Pelletier E."/>
            <person name="Niang G."/>
            <person name="Scheremetjew M."/>
            <person name="Finn R."/>
            <person name="Kale V."/>
            <person name="Holt S."/>
            <person name="Cochrane G."/>
            <person name="Meng A."/>
            <person name="Brown T."/>
            <person name="Cohen L."/>
        </authorList>
    </citation>
    <scope>NUCLEOTIDE SEQUENCE</scope>
    <source>
        <strain evidence="1">CCMP125</strain>
    </source>
</reference>
<dbReference type="EMBL" id="HBHT01034179">
    <property type="protein sequence ID" value="CAD9986938.1"/>
    <property type="molecule type" value="Transcribed_RNA"/>
</dbReference>
<protein>
    <submittedName>
        <fullName evidence="1">Uncharacterized protein</fullName>
    </submittedName>
</protein>
<dbReference type="AlphaFoldDB" id="A0A7S2YNZ1"/>
<accession>A0A7S2YNZ1</accession>